<dbReference type="OrthoDB" id="5503773at2"/>
<reference evidence="1 2" key="1">
    <citation type="submission" date="2013-05" db="EMBL/GenBank/DDBJ databases">
        <title>Genome assembly of Chondromyces apiculatus DSM 436.</title>
        <authorList>
            <person name="Sharma G."/>
            <person name="Khatri I."/>
            <person name="Kaur C."/>
            <person name="Mayilraj S."/>
            <person name="Subramanian S."/>
        </authorList>
    </citation>
    <scope>NUCLEOTIDE SEQUENCE [LARGE SCALE GENOMIC DNA]</scope>
    <source>
        <strain evidence="1 2">DSM 436</strain>
    </source>
</reference>
<name>A0A017TBX8_9BACT</name>
<evidence type="ECO:0000313" key="2">
    <source>
        <dbReference type="Proteomes" id="UP000019678"/>
    </source>
</evidence>
<protein>
    <submittedName>
        <fullName evidence="1">Uncharacterized protein</fullName>
    </submittedName>
</protein>
<proteinExistence type="predicted"/>
<gene>
    <name evidence="1" type="ORF">CAP_1952</name>
</gene>
<keyword evidence="2" id="KW-1185">Reference proteome</keyword>
<dbReference type="EMBL" id="ASRX01000016">
    <property type="protein sequence ID" value="EYF06422.1"/>
    <property type="molecule type" value="Genomic_DNA"/>
</dbReference>
<evidence type="ECO:0000313" key="1">
    <source>
        <dbReference type="EMBL" id="EYF06422.1"/>
    </source>
</evidence>
<accession>A0A017TBX8</accession>
<organism evidence="1 2">
    <name type="scientific">Chondromyces apiculatus DSM 436</name>
    <dbReference type="NCBI Taxonomy" id="1192034"/>
    <lineage>
        <taxon>Bacteria</taxon>
        <taxon>Pseudomonadati</taxon>
        <taxon>Myxococcota</taxon>
        <taxon>Polyangia</taxon>
        <taxon>Polyangiales</taxon>
        <taxon>Polyangiaceae</taxon>
        <taxon>Chondromyces</taxon>
    </lineage>
</organism>
<sequence>MVDLSVEEWLLGAADRSARRAASGCAAGAQTGTSTMNELTERDSLLVERYTLMTWATRHLRGVTADSVSAPDQAPAHELPAHARGILERLRYWHVRWTSTEGRYAGGFVPVCKAWLKGDPAYGFPPGKAFMVLDKHPDGAAFFVRDADAPVDSACVMVARAGEEGNATTVGATLADYLEKAMDWHFAARWWTGAAEAAEASRWLAAQPPVDQFAVRVVAVEEVTSASLRALRLRWLGLQHRQEVAKALKLEPGAASDIAALDAELAPPRGLMRRKEKAVRKALLMSEQTPEDLQRFFWTQASPGDATLVVLDVTRLGTAHLGVHALRPQAQHLAQLLLDAPGAGALLRMIGERVTGEEARDDARDGSMIGKRPTGETLVSDRPAGVERVRFALSMPDEALRGVVLDTFIDLSGAAPPQGKVRGRVQLAAVLPRALVPEGCVPGAAWTSGAFAFTGVMINGGVMQSG</sequence>
<comment type="caution">
    <text evidence="1">The sequence shown here is derived from an EMBL/GenBank/DDBJ whole genome shotgun (WGS) entry which is preliminary data.</text>
</comment>
<dbReference type="Proteomes" id="UP000019678">
    <property type="component" value="Unassembled WGS sequence"/>
</dbReference>
<dbReference type="AlphaFoldDB" id="A0A017TBX8"/>